<keyword evidence="2" id="KW-1185">Reference proteome</keyword>
<evidence type="ECO:0000313" key="1">
    <source>
        <dbReference type="EMBL" id="KAH7424686.1"/>
    </source>
</evidence>
<organism evidence="1 2">
    <name type="scientific">Ceratopteris richardii</name>
    <name type="common">Triangle waterfern</name>
    <dbReference type="NCBI Taxonomy" id="49495"/>
    <lineage>
        <taxon>Eukaryota</taxon>
        <taxon>Viridiplantae</taxon>
        <taxon>Streptophyta</taxon>
        <taxon>Embryophyta</taxon>
        <taxon>Tracheophyta</taxon>
        <taxon>Polypodiopsida</taxon>
        <taxon>Polypodiidae</taxon>
        <taxon>Polypodiales</taxon>
        <taxon>Pteridineae</taxon>
        <taxon>Pteridaceae</taxon>
        <taxon>Parkerioideae</taxon>
        <taxon>Ceratopteris</taxon>
    </lineage>
</organism>
<reference evidence="1" key="1">
    <citation type="submission" date="2021-08" db="EMBL/GenBank/DDBJ databases">
        <title>WGS assembly of Ceratopteris richardii.</title>
        <authorList>
            <person name="Marchant D.B."/>
            <person name="Chen G."/>
            <person name="Jenkins J."/>
            <person name="Shu S."/>
            <person name="Leebens-Mack J."/>
            <person name="Grimwood J."/>
            <person name="Schmutz J."/>
            <person name="Soltis P."/>
            <person name="Soltis D."/>
            <person name="Chen Z.-H."/>
        </authorList>
    </citation>
    <scope>NUCLEOTIDE SEQUENCE</scope>
    <source>
        <strain evidence="1">Whitten #5841</strain>
        <tissue evidence="1">Leaf</tissue>
    </source>
</reference>
<accession>A0A8T2TSG0</accession>
<dbReference type="OrthoDB" id="1917606at2759"/>
<proteinExistence type="predicted"/>
<dbReference type="OMA" id="SILETMM"/>
<dbReference type="EMBL" id="CM035416">
    <property type="protein sequence ID" value="KAH7424686.1"/>
    <property type="molecule type" value="Genomic_DNA"/>
</dbReference>
<comment type="caution">
    <text evidence="1">The sequence shown here is derived from an EMBL/GenBank/DDBJ whole genome shotgun (WGS) entry which is preliminary data.</text>
</comment>
<sequence>MAASIAAGVAMATANEFLGRFEPSEVISMAMKNATVFNSSSTVIPFHCDLAPSYGKLKEKGYMKEMDDELKVIIAGTTRSMTKLVEQAKGNNIEWGDVVATMSQNPLLEPYDDQIEKSDKYIKTESAAFKFDGSPDETIVREVKTWFLNLISDEDILHDTRIDIDVLAKIVAESGARVTDFETLFYKKATQESKVLDIGVLRYPDIDHPFFKVYRIQLTAWSTCERILFQQSDTHGITGEFSCRKYKPRASVIQKLSEKVTQKAVQEAEDLFS</sequence>
<gene>
    <name evidence="1" type="ORF">KP509_11G019400</name>
</gene>
<evidence type="ECO:0000313" key="2">
    <source>
        <dbReference type="Proteomes" id="UP000825935"/>
    </source>
</evidence>
<name>A0A8T2TSG0_CERRI</name>
<protein>
    <submittedName>
        <fullName evidence="1">Uncharacterized protein</fullName>
    </submittedName>
</protein>
<dbReference type="Proteomes" id="UP000825935">
    <property type="component" value="Chromosome 11"/>
</dbReference>
<dbReference type="AlphaFoldDB" id="A0A8T2TSG0"/>